<evidence type="ECO:0000313" key="3">
    <source>
        <dbReference type="WBParaSite" id="HPLM_0001687201-mRNA-1"/>
    </source>
</evidence>
<gene>
    <name evidence="1" type="ORF">HPLM_LOCUS16864</name>
</gene>
<dbReference type="AlphaFoldDB" id="A0A0N4WYC5"/>
<dbReference type="WBParaSite" id="HPLM_0001687201-mRNA-1">
    <property type="protein sequence ID" value="HPLM_0001687201-mRNA-1"/>
    <property type="gene ID" value="HPLM_0001687201"/>
</dbReference>
<proteinExistence type="predicted"/>
<accession>A0A0N4WYC5</accession>
<evidence type="ECO:0000313" key="1">
    <source>
        <dbReference type="EMBL" id="VDO62090.1"/>
    </source>
</evidence>
<organism evidence="3">
    <name type="scientific">Haemonchus placei</name>
    <name type="common">Barber's pole worm</name>
    <dbReference type="NCBI Taxonomy" id="6290"/>
    <lineage>
        <taxon>Eukaryota</taxon>
        <taxon>Metazoa</taxon>
        <taxon>Ecdysozoa</taxon>
        <taxon>Nematoda</taxon>
        <taxon>Chromadorea</taxon>
        <taxon>Rhabditida</taxon>
        <taxon>Rhabditina</taxon>
        <taxon>Rhabditomorpha</taxon>
        <taxon>Strongyloidea</taxon>
        <taxon>Trichostrongylidae</taxon>
        <taxon>Haemonchus</taxon>
    </lineage>
</organism>
<dbReference type="EMBL" id="UZAF01019625">
    <property type="protein sequence ID" value="VDO62090.1"/>
    <property type="molecule type" value="Genomic_DNA"/>
</dbReference>
<dbReference type="STRING" id="6290.A0A0N4WYC5"/>
<keyword evidence="2" id="KW-1185">Reference proteome</keyword>
<dbReference type="Proteomes" id="UP000268014">
    <property type="component" value="Unassembled WGS sequence"/>
</dbReference>
<reference evidence="3" key="1">
    <citation type="submission" date="2017-02" db="UniProtKB">
        <authorList>
            <consortium name="WormBaseParasite"/>
        </authorList>
    </citation>
    <scope>IDENTIFICATION</scope>
</reference>
<dbReference type="OMA" id="MTCEIIL"/>
<evidence type="ECO:0000313" key="2">
    <source>
        <dbReference type="Proteomes" id="UP000268014"/>
    </source>
</evidence>
<reference evidence="1 2" key="2">
    <citation type="submission" date="2018-11" db="EMBL/GenBank/DDBJ databases">
        <authorList>
            <consortium name="Pathogen Informatics"/>
        </authorList>
    </citation>
    <scope>NUCLEOTIDE SEQUENCE [LARGE SCALE GENOMIC DNA]</scope>
    <source>
        <strain evidence="1 2">MHpl1</strain>
    </source>
</reference>
<sequence length="68" mass="7783">MFGHYIPPELSDLVQASVFVPLVGPNGRLNGRNSPYTFPMAHLPVTHISTSRVSFFFDPSIFFLFRRR</sequence>
<protein>
    <submittedName>
        <fullName evidence="1 3">Uncharacterized protein</fullName>
    </submittedName>
</protein>
<name>A0A0N4WYC5_HAEPC</name>